<dbReference type="Pfam" id="PF07944">
    <property type="entry name" value="Beta-AFase-like_GH127_cat"/>
    <property type="match status" value="1"/>
</dbReference>
<keyword evidence="5" id="KW-1185">Reference proteome</keyword>
<dbReference type="SUPFAM" id="SSF48208">
    <property type="entry name" value="Six-hairpin glycosidases"/>
    <property type="match status" value="1"/>
</dbReference>
<dbReference type="Pfam" id="PF20736">
    <property type="entry name" value="Glyco_hydro127M"/>
    <property type="match status" value="1"/>
</dbReference>
<evidence type="ECO:0008006" key="6">
    <source>
        <dbReference type="Google" id="ProtNLM"/>
    </source>
</evidence>
<dbReference type="InterPro" id="IPR012878">
    <property type="entry name" value="Beta-AFase-like_GH127_cat"/>
</dbReference>
<dbReference type="Pfam" id="PF20737">
    <property type="entry name" value="Glyco_hydro127C"/>
    <property type="match status" value="1"/>
</dbReference>
<organism evidence="4 5">
    <name type="scientific">Alistipes indistinctus YIT 12060</name>
    <dbReference type="NCBI Taxonomy" id="742725"/>
    <lineage>
        <taxon>Bacteria</taxon>
        <taxon>Pseudomonadati</taxon>
        <taxon>Bacteroidota</taxon>
        <taxon>Bacteroidia</taxon>
        <taxon>Bacteroidales</taxon>
        <taxon>Rikenellaceae</taxon>
        <taxon>Alistipes</taxon>
    </lineage>
</organism>
<evidence type="ECO:0000259" key="1">
    <source>
        <dbReference type="Pfam" id="PF07944"/>
    </source>
</evidence>
<sequence>MICPTLWGAPESSPLPADLTAVPFGQVTVRDRLWAPWRERMDRVTLPHCLVKTEPAVENLRRTAHFLSGVPDRMPVRSLFLVSDLYKVMEAAAYSLQVTPDPLLEARMDSIIGWIAGAQRSDGYMYEAHVCGIPDTAEMGSRPYERLISSHELYNMGHLYEAAVAYSRATGKDRLLAVAEKHARHVNRAFFEGDPNYNGGRPINHISGHPEIELALCKLFGQTRDSLYLRMAQRFVAIRGTDPPAHFTGDLSKSQEHIPLREQYEPVGHAVCAAYIYSGMADVDALCGTQHYRVPLDSIWENLVRTRIALTGGLGAVRGLEGFGPPYSLPNKNSYNETCASVANVLFNDRMFRSRHDGRYFDVLECALFNGALAGINLAGDRFFYVNPLEADGLQPFNLGQKGRSSWFGCACCPPNIARLLMQVPGLMYYHTGRDIYLTLYGSSSTEVPLADGTVAVEQTSDYPFSGESTIVLTPANPMTFALRLRIPTWARGGEFLPGGLYTYADAASGRWTVKVNGKPVDVPLEEGFAVIDRRWRPGDRVELSLPMQPRYVQARPEVKADVDRVAVVCGPLVYCAEEPDNGLVQRYYLSELPALRRSLIEEGLLKGLPAVDLTASRLDTTVRLPLRLIPYYAWDNRGDLSMAVWLPRTGALAQESLPRTEKNKVWLKEVRFTCNDDQPFRDAIFDGMTPERSHHQGYPCWTSRGCEGQFQQVEFLFTRPRSLAGLSVYWISDARTTTLLPDSWSLEYLLDGRWLPFPRYVTDLYGLEVDQFNDVRPAGELVCEGLRMQIEPRSGHSVGMAEVRIDFVP</sequence>
<evidence type="ECO:0000313" key="5">
    <source>
        <dbReference type="Proteomes" id="UP000006008"/>
    </source>
</evidence>
<dbReference type="STRING" id="742725.HMPREF9450_00386"/>
<reference evidence="4 5" key="1">
    <citation type="submission" date="2011-08" db="EMBL/GenBank/DDBJ databases">
        <title>The Genome Sequence of Alistipes indistinctus YIT 12060.</title>
        <authorList>
            <consortium name="The Broad Institute Genome Sequencing Platform"/>
            <person name="Earl A."/>
            <person name="Ward D."/>
            <person name="Feldgarden M."/>
            <person name="Gevers D."/>
            <person name="Morotomi M."/>
            <person name="Young S.K."/>
            <person name="Zeng Q."/>
            <person name="Gargeya S."/>
            <person name="Fitzgerald M."/>
            <person name="Haas B."/>
            <person name="Abouelleil A."/>
            <person name="Alvarado L."/>
            <person name="Arachchi H.M."/>
            <person name="Berlin A."/>
            <person name="Brown A."/>
            <person name="Chapman S.B."/>
            <person name="Chen Z."/>
            <person name="Dunbar C."/>
            <person name="Freedman E."/>
            <person name="Gearin G."/>
            <person name="Gellesch M."/>
            <person name="Goldberg J."/>
            <person name="Griggs A."/>
            <person name="Gujja S."/>
            <person name="Heiman D."/>
            <person name="Howarth C."/>
            <person name="Larson L."/>
            <person name="Lui A."/>
            <person name="MacDonald P.J.P."/>
            <person name="Montmayeur A."/>
            <person name="Murphy C."/>
            <person name="Neiman D."/>
            <person name="Pearson M."/>
            <person name="Priest M."/>
            <person name="Roberts A."/>
            <person name="Saif S."/>
            <person name="Shea T."/>
            <person name="Shenoy N."/>
            <person name="Sisk P."/>
            <person name="Stolte C."/>
            <person name="Sykes S."/>
            <person name="Wortman J."/>
            <person name="Nusbaum C."/>
            <person name="Birren B."/>
        </authorList>
    </citation>
    <scope>NUCLEOTIDE SEQUENCE [LARGE SCALE GENOMIC DNA]</scope>
    <source>
        <strain evidence="4 5">YIT 12060</strain>
    </source>
</reference>
<dbReference type="HOGENOM" id="CLU_013148_1_0_10"/>
<dbReference type="InterPro" id="IPR049049">
    <property type="entry name" value="Beta-AFase-like_GH127_C"/>
</dbReference>
<comment type="caution">
    <text evidence="4">The sequence shown here is derived from an EMBL/GenBank/DDBJ whole genome shotgun (WGS) entry which is preliminary data.</text>
</comment>
<dbReference type="PANTHER" id="PTHR43465">
    <property type="entry name" value="DUF1680 DOMAIN PROTEIN (AFU_ORTHOLOGUE AFUA_1G08910)"/>
    <property type="match status" value="1"/>
</dbReference>
<dbReference type="PATRIC" id="fig|742725.3.peg.431"/>
<feature type="domain" description="Non-reducing end beta-L-arabinofuranosidase-like GH127 C-terminal" evidence="3">
    <location>
        <begin position="550"/>
        <end position="648"/>
    </location>
</feature>
<dbReference type="GO" id="GO:0005975">
    <property type="term" value="P:carbohydrate metabolic process"/>
    <property type="evidence" value="ECO:0007669"/>
    <property type="project" value="InterPro"/>
</dbReference>
<dbReference type="eggNOG" id="COG3533">
    <property type="taxonomic scope" value="Bacteria"/>
</dbReference>
<dbReference type="Gene3D" id="2.60.120.260">
    <property type="entry name" value="Galactose-binding domain-like"/>
    <property type="match status" value="1"/>
</dbReference>
<proteinExistence type="predicted"/>
<evidence type="ECO:0000313" key="4">
    <source>
        <dbReference type="EMBL" id="EHB93120.1"/>
    </source>
</evidence>
<protein>
    <recommendedName>
        <fullName evidence="6">F5/8 type C domain-containing protein</fullName>
    </recommendedName>
</protein>
<feature type="domain" description="Non-reducing end beta-L-arabinofuranosidase-like GH127 catalytic" evidence="1">
    <location>
        <begin position="26"/>
        <end position="425"/>
    </location>
</feature>
<dbReference type="InterPro" id="IPR008928">
    <property type="entry name" value="6-hairpin_glycosidase_sf"/>
</dbReference>
<evidence type="ECO:0000259" key="2">
    <source>
        <dbReference type="Pfam" id="PF20736"/>
    </source>
</evidence>
<name>G5H626_9BACT</name>
<feature type="domain" description="Non-reducing end beta-L-arabinofuranosidase-like GH127 middle" evidence="2">
    <location>
        <begin position="436"/>
        <end position="548"/>
    </location>
</feature>
<dbReference type="PANTHER" id="PTHR43465:SF2">
    <property type="entry name" value="DUF1680 DOMAIN PROTEIN (AFU_ORTHOLOGUE AFUA_1G08910)"/>
    <property type="match status" value="1"/>
</dbReference>
<accession>G5H626</accession>
<dbReference type="AlphaFoldDB" id="G5H626"/>
<dbReference type="Proteomes" id="UP000006008">
    <property type="component" value="Unassembled WGS sequence"/>
</dbReference>
<dbReference type="InterPro" id="IPR049046">
    <property type="entry name" value="Beta-AFase-like_GH127_middle"/>
</dbReference>
<dbReference type="InterPro" id="IPR049174">
    <property type="entry name" value="Beta-AFase-like"/>
</dbReference>
<dbReference type="EMBL" id="ADLD01000004">
    <property type="protein sequence ID" value="EHB93120.1"/>
    <property type="molecule type" value="Genomic_DNA"/>
</dbReference>
<evidence type="ECO:0000259" key="3">
    <source>
        <dbReference type="Pfam" id="PF20737"/>
    </source>
</evidence>
<gene>
    <name evidence="4" type="ORF">HMPREF9450_00386</name>
</gene>